<dbReference type="EMBL" id="JAHBMH010000073">
    <property type="protein sequence ID" value="KAK1933525.1"/>
    <property type="molecule type" value="Genomic_DNA"/>
</dbReference>
<dbReference type="AlphaFoldDB" id="A0AAD9G836"/>
<gene>
    <name evidence="1" type="ORF">X943_004029</name>
</gene>
<name>A0AAD9G836_BABDI</name>
<organism evidence="1 2">
    <name type="scientific">Babesia divergens</name>
    <dbReference type="NCBI Taxonomy" id="32595"/>
    <lineage>
        <taxon>Eukaryota</taxon>
        <taxon>Sar</taxon>
        <taxon>Alveolata</taxon>
        <taxon>Apicomplexa</taxon>
        <taxon>Aconoidasida</taxon>
        <taxon>Piroplasmida</taxon>
        <taxon>Babesiidae</taxon>
        <taxon>Babesia</taxon>
    </lineage>
</organism>
<reference evidence="1" key="2">
    <citation type="submission" date="2021-05" db="EMBL/GenBank/DDBJ databases">
        <authorList>
            <person name="Pain A."/>
        </authorList>
    </citation>
    <scope>NUCLEOTIDE SEQUENCE</scope>
    <source>
        <strain evidence="1">1802A</strain>
    </source>
</reference>
<proteinExistence type="predicted"/>
<protein>
    <submittedName>
        <fullName evidence="1">Uncharacterized protein</fullName>
    </submittedName>
</protein>
<keyword evidence="2" id="KW-1185">Reference proteome</keyword>
<evidence type="ECO:0000313" key="2">
    <source>
        <dbReference type="Proteomes" id="UP001195914"/>
    </source>
</evidence>
<dbReference type="Proteomes" id="UP001195914">
    <property type="component" value="Unassembled WGS sequence"/>
</dbReference>
<reference evidence="1" key="1">
    <citation type="journal article" date="2014" name="Nucleic Acids Res.">
        <title>The evolutionary dynamics of variant antigen genes in Babesia reveal a history of genomic innovation underlying host-parasite interaction.</title>
        <authorList>
            <person name="Jackson A.P."/>
            <person name="Otto T.D."/>
            <person name="Darby A."/>
            <person name="Ramaprasad A."/>
            <person name="Xia D."/>
            <person name="Echaide I.E."/>
            <person name="Farber M."/>
            <person name="Gahlot S."/>
            <person name="Gamble J."/>
            <person name="Gupta D."/>
            <person name="Gupta Y."/>
            <person name="Jackson L."/>
            <person name="Malandrin L."/>
            <person name="Malas T.B."/>
            <person name="Moussa E."/>
            <person name="Nair M."/>
            <person name="Reid A.J."/>
            <person name="Sanders M."/>
            <person name="Sharma J."/>
            <person name="Tracey A."/>
            <person name="Quail M.A."/>
            <person name="Weir W."/>
            <person name="Wastling J.M."/>
            <person name="Hall N."/>
            <person name="Willadsen P."/>
            <person name="Lingelbach K."/>
            <person name="Shiels B."/>
            <person name="Tait A."/>
            <person name="Berriman M."/>
            <person name="Allred D.R."/>
            <person name="Pain A."/>
        </authorList>
    </citation>
    <scope>NUCLEOTIDE SEQUENCE</scope>
    <source>
        <strain evidence="1">1802A</strain>
    </source>
</reference>
<evidence type="ECO:0000313" key="1">
    <source>
        <dbReference type="EMBL" id="KAK1933525.1"/>
    </source>
</evidence>
<sequence>MDYQMNNSYKCCMVTPGQTSSAGFSDRENRCVTVVPPQEEGYMMADGYRFSDGYSMDYEQLKNYAPMQTTFQCDPTLYDGSGHYIRGEMPEMYHQQHFYNATYPEHYGNFQGCQEVMGTEVLPQVSNQGMPFTTEFFASNDAFKRIPLYPSRAVFRRRKQGDATNEWSNAFLNDETDLCEVTPCCTG</sequence>
<comment type="caution">
    <text evidence="1">The sequence shown here is derived from an EMBL/GenBank/DDBJ whole genome shotgun (WGS) entry which is preliminary data.</text>
</comment>
<accession>A0AAD9G836</accession>